<feature type="region of interest" description="Disordered" evidence="1">
    <location>
        <begin position="468"/>
        <end position="546"/>
    </location>
</feature>
<keyword evidence="3" id="KW-1185">Reference proteome</keyword>
<dbReference type="STRING" id="43265.A0A545WAK6"/>
<organism evidence="2 3">
    <name type="scientific">Cordyceps javanica</name>
    <dbReference type="NCBI Taxonomy" id="43265"/>
    <lineage>
        <taxon>Eukaryota</taxon>
        <taxon>Fungi</taxon>
        <taxon>Dikarya</taxon>
        <taxon>Ascomycota</taxon>
        <taxon>Pezizomycotina</taxon>
        <taxon>Sordariomycetes</taxon>
        <taxon>Hypocreomycetidae</taxon>
        <taxon>Hypocreales</taxon>
        <taxon>Cordycipitaceae</taxon>
        <taxon>Cordyceps</taxon>
    </lineage>
</organism>
<feature type="compositionally biased region" description="Basic and acidic residues" evidence="1">
    <location>
        <begin position="26"/>
        <end position="57"/>
    </location>
</feature>
<sequence>MGDPVNIQNLLQAGYFTTSRSRSKSPSHDRLDHDEDTRRVTRSHDDYDFESRYDRPRLTPSPIRLPPPPQHARTASRSKPAPPRPTVDDEDSILDKEHGYTKTIAPEEEAASRGDVDQAQTILEVHEFNPERRFVILDDEPPTAVSGDKSDSVEEKADSRLKPKETTKQEARSDESSQHHRRARSSDLSPPRPPPTGRRRSRQDLPVLETEFSDRRYAEHHRSRSAVNGPRPDYFNPSRSSRPYADQLLSPDITKQTSRGREAGYYGGEYRDRPRDKRYSRISPENSARRSETASEYRVPRRTNSTDRGSDRRSREYYQSSSREDASSRSVLPPSRESTRSSARTSREHSRSKDEYPKSSQPLPPSRMPVVVQEDSPLSVPRAPILERNDAVKPSGRSSTMPPEKIPTRTIPVPTHHTEKPVIRPAVTIDLSKESQNLVQSPLPYPEEDVFPVDPLLVSRAVDHAATGPIPPIHMPTLPPEPAAASPARQRPTYADGSQSTSPAPDPKEWKPPKFDPEKDGVKTERPVGTYRRYSENKNEAASDRLPNCPRMKPVAGKVDWLTLPGTDFNICPECYGQVFSNSEYRTHFRPVLRPTADAISCDFGSSPWYRIAWLLILKKNSTDLQVFHDIAAISAACRGYRCPGDRKTTREWYTIRDPYTKRPVPEFTVCYQCAKTIEAVLPTLSGIFIPRESRSNPFRSTCALHFTPDRTDFVLYFDSFETTAEKAEMSRKSPDLGYLAQKLERLSVHNACREDKPITDGYWHFMQFLPEFTVCADCFEDVVQPRLSDENIIARNFYIKPQKLSLATCQLYSPRMREAFKRACRRNDPKYLEGKVRERLDIEASIKSKLSKLDRDGPRDARTEKQIDSLVEEWKEWE</sequence>
<name>A0A545WAK6_9HYPO</name>
<reference evidence="2 3" key="1">
    <citation type="journal article" date="2019" name="Appl. Microbiol. Biotechnol.">
        <title>Genome sequence of Isaria javanica and comparative genome analysis insights into family S53 peptidase evolution in fungal entomopathogens.</title>
        <authorList>
            <person name="Lin R."/>
            <person name="Zhang X."/>
            <person name="Xin B."/>
            <person name="Zou M."/>
            <person name="Gao Y."/>
            <person name="Qin F."/>
            <person name="Hu Q."/>
            <person name="Xie B."/>
            <person name="Cheng X."/>
        </authorList>
    </citation>
    <scope>NUCLEOTIDE SEQUENCE [LARGE SCALE GENOMIC DNA]</scope>
    <source>
        <strain evidence="2 3">IJ1G</strain>
    </source>
</reference>
<feature type="compositionally biased region" description="Pro residues" evidence="1">
    <location>
        <begin position="469"/>
        <end position="482"/>
    </location>
</feature>
<feature type="compositionally biased region" description="Basic and acidic residues" evidence="1">
    <location>
        <begin position="148"/>
        <end position="178"/>
    </location>
</feature>
<feature type="compositionally biased region" description="Basic and acidic residues" evidence="1">
    <location>
        <begin position="124"/>
        <end position="136"/>
    </location>
</feature>
<accession>A0A545WAK6</accession>
<feature type="compositionally biased region" description="Basic and acidic residues" evidence="1">
    <location>
        <begin position="506"/>
        <end position="526"/>
    </location>
</feature>
<dbReference type="EMBL" id="SPUK01000002">
    <property type="protein sequence ID" value="TQV99302.1"/>
    <property type="molecule type" value="Genomic_DNA"/>
</dbReference>
<comment type="caution">
    <text evidence="2">The sequence shown here is derived from an EMBL/GenBank/DDBJ whole genome shotgun (WGS) entry which is preliminary data.</text>
</comment>
<feature type="compositionally biased region" description="Basic and acidic residues" evidence="1">
    <location>
        <begin position="287"/>
        <end position="327"/>
    </location>
</feature>
<feature type="compositionally biased region" description="Basic and acidic residues" evidence="1">
    <location>
        <begin position="269"/>
        <end position="279"/>
    </location>
</feature>
<feature type="region of interest" description="Disordered" evidence="1">
    <location>
        <begin position="15"/>
        <end position="421"/>
    </location>
</feature>
<dbReference type="AlphaFoldDB" id="A0A545WAK6"/>
<protein>
    <submittedName>
        <fullName evidence="2">Proteinrelated to ser/arg-related nuclear matrix protein</fullName>
    </submittedName>
</protein>
<gene>
    <name evidence="2" type="ORF">IF1G_01517</name>
</gene>
<feature type="compositionally biased region" description="Basic and acidic residues" evidence="1">
    <location>
        <begin position="345"/>
        <end position="357"/>
    </location>
</feature>
<feature type="compositionally biased region" description="Basic and acidic residues" evidence="1">
    <location>
        <begin position="533"/>
        <end position="543"/>
    </location>
</feature>
<evidence type="ECO:0000313" key="3">
    <source>
        <dbReference type="Proteomes" id="UP000315783"/>
    </source>
</evidence>
<dbReference type="OrthoDB" id="10259785at2759"/>
<proteinExistence type="predicted"/>
<evidence type="ECO:0000313" key="2">
    <source>
        <dbReference type="EMBL" id="TQV99302.1"/>
    </source>
</evidence>
<dbReference type="Proteomes" id="UP000315783">
    <property type="component" value="Unassembled WGS sequence"/>
</dbReference>
<evidence type="ECO:0000256" key="1">
    <source>
        <dbReference type="SAM" id="MobiDB-lite"/>
    </source>
</evidence>